<evidence type="ECO:0000256" key="1">
    <source>
        <dbReference type="ARBA" id="ARBA00023125"/>
    </source>
</evidence>
<dbReference type="InterPro" id="IPR050863">
    <property type="entry name" value="CenT-Element_Derived"/>
</dbReference>
<comment type="caution">
    <text evidence="3">The sequence shown here is derived from an EMBL/GenBank/DDBJ whole genome shotgun (WGS) entry which is preliminary data.</text>
</comment>
<accession>A0A6G0MQH0</accession>
<dbReference type="PROSITE" id="PS51253">
    <property type="entry name" value="HTH_CENPB"/>
    <property type="match status" value="1"/>
</dbReference>
<dbReference type="Pfam" id="PF03184">
    <property type="entry name" value="DDE_1"/>
    <property type="match status" value="1"/>
</dbReference>
<dbReference type="AlphaFoldDB" id="A0A6G0MQH0"/>
<sequence length="365" mass="42017">MATPVPRPFQKRVRLTKLQELKICEHRHDQQGATLAELATWAQTEFSLVIKPSKQLVSRAQRRLGLLSADCLRRRNARPRFQLLLDQSIVEYVKACEEMQLALSGAMVIARAKWVLHRLEIPPSAWPRLGKSWLRRLQRRYGIRWRRSYGEDGMVDLASVEGEIQKLRSLIRSYSYTDVYNMDETSFFYNNVPRGSLCINEAPSLKQDKSRLTLVVCTNVTGTDKMPLLFIGKFFKPRWIAKKPADTLYTSTNKDWMTTDTFQGWLRDVDASMRAQQRHILILVDNASSHCDDGVTLTNVCVAKLPANTTSKLQPLDQGIIYCIKRDVLRKKMEFAVDAVDKQTIENCWLHSTLVAKTDMTFILH</sequence>
<reference evidence="3 4" key="1">
    <citation type="submission" date="2018-09" db="EMBL/GenBank/DDBJ databases">
        <title>Genomic investigation of the strawberry pathogen Phytophthora fragariae indicates pathogenicity is determined by transcriptional variation in three key races.</title>
        <authorList>
            <person name="Adams T.M."/>
            <person name="Armitage A.D."/>
            <person name="Sobczyk M.K."/>
            <person name="Bates H.J."/>
            <person name="Dunwell J.M."/>
            <person name="Nellist C.F."/>
            <person name="Harrison R.J."/>
        </authorList>
    </citation>
    <scope>NUCLEOTIDE SEQUENCE [LARGE SCALE GENOMIC DNA]</scope>
    <source>
        <strain evidence="3 4">BC-23</strain>
    </source>
</reference>
<dbReference type="InterPro" id="IPR004875">
    <property type="entry name" value="DDE_SF_endonuclease_dom"/>
</dbReference>
<evidence type="ECO:0000259" key="2">
    <source>
        <dbReference type="PROSITE" id="PS51253"/>
    </source>
</evidence>
<dbReference type="PANTHER" id="PTHR19303:SF73">
    <property type="entry name" value="PROTEIN PDC2"/>
    <property type="match status" value="1"/>
</dbReference>
<proteinExistence type="predicted"/>
<dbReference type="PANTHER" id="PTHR19303">
    <property type="entry name" value="TRANSPOSON"/>
    <property type="match status" value="1"/>
</dbReference>
<gene>
    <name evidence="3" type="ORF">PF004_g25714</name>
</gene>
<evidence type="ECO:0000313" key="4">
    <source>
        <dbReference type="Proteomes" id="UP000476176"/>
    </source>
</evidence>
<dbReference type="InterPro" id="IPR036397">
    <property type="entry name" value="RNaseH_sf"/>
</dbReference>
<dbReference type="GO" id="GO:0005634">
    <property type="term" value="C:nucleus"/>
    <property type="evidence" value="ECO:0007669"/>
    <property type="project" value="TreeGrafter"/>
</dbReference>
<dbReference type="InterPro" id="IPR006600">
    <property type="entry name" value="HTH_CenpB_DNA-bd_dom"/>
</dbReference>
<dbReference type="Pfam" id="PF03221">
    <property type="entry name" value="HTH_Tnp_Tc5"/>
    <property type="match status" value="1"/>
</dbReference>
<dbReference type="GO" id="GO:0003677">
    <property type="term" value="F:DNA binding"/>
    <property type="evidence" value="ECO:0007669"/>
    <property type="project" value="UniProtKB-KW"/>
</dbReference>
<feature type="domain" description="HTH CENPB-type" evidence="2">
    <location>
        <begin position="73"/>
        <end position="147"/>
    </location>
</feature>
<dbReference type="Proteomes" id="UP000476176">
    <property type="component" value="Unassembled WGS sequence"/>
</dbReference>
<protein>
    <recommendedName>
        <fullName evidence="2">HTH CENPB-type domain-containing protein</fullName>
    </recommendedName>
</protein>
<dbReference type="Gene3D" id="3.30.420.10">
    <property type="entry name" value="Ribonuclease H-like superfamily/Ribonuclease H"/>
    <property type="match status" value="1"/>
</dbReference>
<evidence type="ECO:0000313" key="3">
    <source>
        <dbReference type="EMBL" id="KAE9177651.1"/>
    </source>
</evidence>
<dbReference type="EMBL" id="QXGC01003203">
    <property type="protein sequence ID" value="KAE9177651.1"/>
    <property type="molecule type" value="Genomic_DNA"/>
</dbReference>
<keyword evidence="1" id="KW-0238">DNA-binding</keyword>
<organism evidence="3 4">
    <name type="scientific">Phytophthora fragariae</name>
    <dbReference type="NCBI Taxonomy" id="53985"/>
    <lineage>
        <taxon>Eukaryota</taxon>
        <taxon>Sar</taxon>
        <taxon>Stramenopiles</taxon>
        <taxon>Oomycota</taxon>
        <taxon>Peronosporomycetes</taxon>
        <taxon>Peronosporales</taxon>
        <taxon>Peronosporaceae</taxon>
        <taxon>Phytophthora</taxon>
    </lineage>
</organism>
<name>A0A6G0MQH0_9STRA</name>